<dbReference type="AlphaFoldDB" id="A0A846MTV2"/>
<name>A0A846MTV2_9PROT</name>
<evidence type="ECO:0000313" key="2">
    <source>
        <dbReference type="Proteomes" id="UP000570514"/>
    </source>
</evidence>
<keyword evidence="2" id="KW-1185">Reference proteome</keyword>
<protein>
    <submittedName>
        <fullName evidence="1">Uncharacterized protein</fullName>
    </submittedName>
</protein>
<dbReference type="RefSeq" id="WP_167079950.1">
    <property type="nucleotide sequence ID" value="NZ_BAAADC010000001.1"/>
</dbReference>
<gene>
    <name evidence="1" type="ORF">FHS83_000182</name>
</gene>
<reference evidence="1 2" key="1">
    <citation type="submission" date="2020-03" db="EMBL/GenBank/DDBJ databases">
        <title>Genomic Encyclopedia of Type Strains, Phase IV (KMG-IV): sequencing the most valuable type-strain genomes for metagenomic binning, comparative biology and taxonomic classification.</title>
        <authorList>
            <person name="Goeker M."/>
        </authorList>
    </citation>
    <scope>NUCLEOTIDE SEQUENCE [LARGE SCALE GENOMIC DNA]</scope>
    <source>
        <strain evidence="1 2">DSM 19867</strain>
    </source>
</reference>
<organism evidence="1 2">
    <name type="scientific">Rhizomicrobium palustre</name>
    <dbReference type="NCBI Taxonomy" id="189966"/>
    <lineage>
        <taxon>Bacteria</taxon>
        <taxon>Pseudomonadati</taxon>
        <taxon>Pseudomonadota</taxon>
        <taxon>Alphaproteobacteria</taxon>
        <taxon>Micropepsales</taxon>
        <taxon>Micropepsaceae</taxon>
        <taxon>Rhizomicrobium</taxon>
    </lineage>
</organism>
<dbReference type="EMBL" id="JAASRM010000001">
    <property type="protein sequence ID" value="NIK86864.1"/>
    <property type="molecule type" value="Genomic_DNA"/>
</dbReference>
<dbReference type="Proteomes" id="UP000570514">
    <property type="component" value="Unassembled WGS sequence"/>
</dbReference>
<comment type="caution">
    <text evidence="1">The sequence shown here is derived from an EMBL/GenBank/DDBJ whole genome shotgun (WGS) entry which is preliminary data.</text>
</comment>
<accession>A0A846MTV2</accession>
<proteinExistence type="predicted"/>
<evidence type="ECO:0000313" key="1">
    <source>
        <dbReference type="EMBL" id="NIK86864.1"/>
    </source>
</evidence>
<sequence length="73" mass="7803">MNTKPEIAGVSLAQLVAAWSAEAVAAFGQDWPKITAHISARFEALPMELRLRLQAEAAHTIAADRLGAAALRH</sequence>